<proteinExistence type="predicted"/>
<keyword evidence="2" id="KW-0238">DNA-binding</keyword>
<dbReference type="EMBL" id="AP023086">
    <property type="protein sequence ID" value="BCD98620.1"/>
    <property type="molecule type" value="Genomic_DNA"/>
</dbReference>
<dbReference type="Pfam" id="PF07729">
    <property type="entry name" value="FCD"/>
    <property type="match status" value="1"/>
</dbReference>
<dbReference type="CDD" id="cd07377">
    <property type="entry name" value="WHTH_GntR"/>
    <property type="match status" value="1"/>
</dbReference>
<dbReference type="KEGG" id="marq:MARGE09_P2821"/>
<dbReference type="PANTHER" id="PTHR43537">
    <property type="entry name" value="TRANSCRIPTIONAL REGULATOR, GNTR FAMILY"/>
    <property type="match status" value="1"/>
</dbReference>
<evidence type="ECO:0000313" key="5">
    <source>
        <dbReference type="EMBL" id="BCD98620.1"/>
    </source>
</evidence>
<dbReference type="PROSITE" id="PS50949">
    <property type="entry name" value="HTH_GNTR"/>
    <property type="match status" value="1"/>
</dbReference>
<protein>
    <submittedName>
        <fullName evidence="5">GntR family transcriptional regulator, transcriptional repressor for pyruvate dehydrogenase complex</fullName>
    </submittedName>
</protein>
<dbReference type="GO" id="GO:0003700">
    <property type="term" value="F:DNA-binding transcription factor activity"/>
    <property type="evidence" value="ECO:0007669"/>
    <property type="project" value="InterPro"/>
</dbReference>
<dbReference type="RefSeq" id="WP_236983100.1">
    <property type="nucleotide sequence ID" value="NZ_AP023086.1"/>
</dbReference>
<organism evidence="5 6">
    <name type="scientific">Marinagarivorans cellulosilyticus</name>
    <dbReference type="NCBI Taxonomy" id="2721545"/>
    <lineage>
        <taxon>Bacteria</taxon>
        <taxon>Pseudomonadati</taxon>
        <taxon>Pseudomonadota</taxon>
        <taxon>Gammaproteobacteria</taxon>
        <taxon>Cellvibrionales</taxon>
        <taxon>Cellvibrionaceae</taxon>
        <taxon>Marinagarivorans</taxon>
    </lineage>
</organism>
<feature type="domain" description="HTH gntR-type" evidence="4">
    <location>
        <begin position="28"/>
        <end position="96"/>
    </location>
</feature>
<dbReference type="Proteomes" id="UP001320119">
    <property type="component" value="Chromosome"/>
</dbReference>
<keyword evidence="3" id="KW-0804">Transcription</keyword>
<dbReference type="InterPro" id="IPR036390">
    <property type="entry name" value="WH_DNA-bd_sf"/>
</dbReference>
<reference evidence="5 6" key="1">
    <citation type="journal article" date="2022" name="IScience">
        <title>An ultrasensitive nanofiber-based assay for enzymatic hydrolysis and deep-sea microbial degradation of cellulose.</title>
        <authorList>
            <person name="Tsudome M."/>
            <person name="Tachioka M."/>
            <person name="Miyazaki M."/>
            <person name="Uchimura K."/>
            <person name="Tsuda M."/>
            <person name="Takaki Y."/>
            <person name="Deguchi S."/>
        </authorList>
    </citation>
    <scope>NUCLEOTIDE SEQUENCE [LARGE SCALE GENOMIC DNA]</scope>
    <source>
        <strain evidence="5 6">GE09</strain>
    </source>
</reference>
<evidence type="ECO:0000256" key="2">
    <source>
        <dbReference type="ARBA" id="ARBA00023125"/>
    </source>
</evidence>
<dbReference type="InterPro" id="IPR036388">
    <property type="entry name" value="WH-like_DNA-bd_sf"/>
</dbReference>
<dbReference type="SUPFAM" id="SSF48008">
    <property type="entry name" value="GntR ligand-binding domain-like"/>
    <property type="match status" value="1"/>
</dbReference>
<dbReference type="Gene3D" id="1.10.10.10">
    <property type="entry name" value="Winged helix-like DNA-binding domain superfamily/Winged helix DNA-binding domain"/>
    <property type="match status" value="1"/>
</dbReference>
<dbReference type="SMART" id="SM00345">
    <property type="entry name" value="HTH_GNTR"/>
    <property type="match status" value="1"/>
</dbReference>
<keyword evidence="5" id="KW-0670">Pyruvate</keyword>
<dbReference type="InterPro" id="IPR008920">
    <property type="entry name" value="TF_FadR/GntR_C"/>
</dbReference>
<dbReference type="PANTHER" id="PTHR43537:SF5">
    <property type="entry name" value="UXU OPERON TRANSCRIPTIONAL REGULATOR"/>
    <property type="match status" value="1"/>
</dbReference>
<name>A0AAN1WJ87_9GAMM</name>
<keyword evidence="6" id="KW-1185">Reference proteome</keyword>
<dbReference type="Pfam" id="PF00392">
    <property type="entry name" value="GntR"/>
    <property type="match status" value="1"/>
</dbReference>
<dbReference type="GO" id="GO:0003677">
    <property type="term" value="F:DNA binding"/>
    <property type="evidence" value="ECO:0007669"/>
    <property type="project" value="UniProtKB-KW"/>
</dbReference>
<evidence type="ECO:0000259" key="4">
    <source>
        <dbReference type="PROSITE" id="PS50949"/>
    </source>
</evidence>
<accession>A0AAN1WJ87</accession>
<dbReference type="InterPro" id="IPR011711">
    <property type="entry name" value="GntR_C"/>
</dbReference>
<keyword evidence="1" id="KW-0805">Transcription regulation</keyword>
<dbReference type="AlphaFoldDB" id="A0AAN1WJ87"/>
<dbReference type="InterPro" id="IPR000524">
    <property type="entry name" value="Tscrpt_reg_HTH_GntR"/>
</dbReference>
<dbReference type="SMART" id="SM00895">
    <property type="entry name" value="FCD"/>
    <property type="match status" value="1"/>
</dbReference>
<evidence type="ECO:0000256" key="1">
    <source>
        <dbReference type="ARBA" id="ARBA00023015"/>
    </source>
</evidence>
<gene>
    <name evidence="5" type="ORF">MARGE09_P2821</name>
</gene>
<evidence type="ECO:0000256" key="3">
    <source>
        <dbReference type="ARBA" id="ARBA00023163"/>
    </source>
</evidence>
<dbReference type="SUPFAM" id="SSF46785">
    <property type="entry name" value="Winged helix' DNA-binding domain"/>
    <property type="match status" value="1"/>
</dbReference>
<evidence type="ECO:0000313" key="6">
    <source>
        <dbReference type="Proteomes" id="UP001320119"/>
    </source>
</evidence>
<dbReference type="Gene3D" id="1.20.120.530">
    <property type="entry name" value="GntR ligand-binding domain-like"/>
    <property type="match status" value="1"/>
</dbReference>
<sequence>MNYISKDGDHGVTGGGAVQSALEDVASGRLYQKVAHELAERISQGEYPVGTRLPAERKLAERFNVSRPTIREAIIALELVGCVEVKSGSGVYVTSSGSSEALAGAVLDVGAFEILEARLVFESEIAAVAAKAITDEELEDLKVALHSMEVENAQDEVSENADEIFHNIIAKATHNEAMISVCKHLWSMRNQSNVSASILDKVRQAGSRPRIEEHRAILDALVARDPEAARAAMKEHLSRVADQLLESTEAQAIEEAKKSVSRERERFAMVR</sequence>
<dbReference type="PRINTS" id="PR00035">
    <property type="entry name" value="HTHGNTR"/>
</dbReference>